<keyword evidence="14" id="KW-1185">Reference proteome</keyword>
<dbReference type="PANTHER" id="PTHR12753">
    <property type="entry name" value="AD-003 - RELATED"/>
    <property type="match status" value="1"/>
</dbReference>
<evidence type="ECO:0000313" key="14">
    <source>
        <dbReference type="Proteomes" id="UP001371456"/>
    </source>
</evidence>
<dbReference type="PANTHER" id="PTHR12753:SF0">
    <property type="entry name" value="ALPHA N-TERMINAL PROTEIN METHYLTRANSFERASE 1"/>
    <property type="match status" value="1"/>
</dbReference>
<dbReference type="Gene3D" id="3.40.50.150">
    <property type="entry name" value="Vaccinia Virus protein VP39"/>
    <property type="match status" value="1"/>
</dbReference>
<evidence type="ECO:0000256" key="7">
    <source>
        <dbReference type="ARBA" id="ARBA00043129"/>
    </source>
</evidence>
<dbReference type="EMBL" id="JBANQN010000002">
    <property type="protein sequence ID" value="KAK6796346.1"/>
    <property type="molecule type" value="Genomic_DNA"/>
</dbReference>
<comment type="catalytic activity">
    <reaction evidence="8">
        <text>N-terminal L-seryl-L-prolyl-L-lysyl-[protein] + 3 S-adenosyl-L-methionine = N-terminal N,N,N-trimethyl-L-seryl-L-prolyl-L-lysyl-[protein] + 3 S-adenosyl-L-homocysteine + 3 H(+)</text>
        <dbReference type="Rhea" id="RHEA:54724"/>
        <dbReference type="Rhea" id="RHEA-COMP:13789"/>
        <dbReference type="Rhea" id="RHEA-COMP:13973"/>
        <dbReference type="ChEBI" id="CHEBI:15378"/>
        <dbReference type="ChEBI" id="CHEBI:57856"/>
        <dbReference type="ChEBI" id="CHEBI:59789"/>
        <dbReference type="ChEBI" id="CHEBI:138061"/>
        <dbReference type="ChEBI" id="CHEBI:138317"/>
        <dbReference type="EC" id="2.1.1.244"/>
    </reaction>
</comment>
<comment type="function">
    <text evidence="11">Alpha-N-methyltransferase that methylates the N-terminus of target proteins containing the N-terminal motif [Ala/Pro/Ser]-Pro-Lys when the initiator Met is cleaved. Specifically catalyzes mono-, di- or tri-methylation of exposed alpha-amino group of Ala or Ser residue in the [Ala/Ser]-Pro-Lys motif and mono- or di-methylation of Pro in the Pro-Pro-Lys motif.</text>
</comment>
<protein>
    <recommendedName>
        <fullName evidence="6">Alpha N-terminal protein methyltransferase 1</fullName>
        <ecNumber evidence="5">2.1.1.244</ecNumber>
    </recommendedName>
    <alternativeName>
        <fullName evidence="7">X-Pro-Lys N-terminal protein methyltransferase 1</fullName>
    </alternativeName>
</protein>
<reference evidence="13 14" key="1">
    <citation type="submission" date="2024-02" db="EMBL/GenBank/DDBJ databases">
        <title>de novo genome assembly of Solanum bulbocastanum strain 11H21.</title>
        <authorList>
            <person name="Hosaka A.J."/>
        </authorList>
    </citation>
    <scope>NUCLEOTIDE SEQUENCE [LARGE SCALE GENOMIC DNA]</scope>
    <source>
        <tissue evidence="13">Young leaves</tissue>
    </source>
</reference>
<comment type="similarity">
    <text evidence="1">Belongs to the methyltransferase superfamily. NTM1 family.</text>
</comment>
<evidence type="ECO:0000313" key="13">
    <source>
        <dbReference type="EMBL" id="KAK6796346.1"/>
    </source>
</evidence>
<keyword evidence="2" id="KW-0489">Methyltransferase</keyword>
<dbReference type="GO" id="GO:0005737">
    <property type="term" value="C:cytoplasm"/>
    <property type="evidence" value="ECO:0007669"/>
    <property type="project" value="TreeGrafter"/>
</dbReference>
<comment type="catalytic activity">
    <reaction evidence="10">
        <text>N-terminal L-alanyl-L-prolyl-L-lysyl-[protein] + 3 S-adenosyl-L-methionine = N-terminal N,N,N-trimethyl-L-alanyl-L-prolyl-L-lysyl-[protein] + 3 S-adenosyl-L-homocysteine + 3 H(+)</text>
        <dbReference type="Rhea" id="RHEA:54712"/>
        <dbReference type="Rhea" id="RHEA-COMP:13785"/>
        <dbReference type="Rhea" id="RHEA-COMP:13971"/>
        <dbReference type="ChEBI" id="CHEBI:15378"/>
        <dbReference type="ChEBI" id="CHEBI:57856"/>
        <dbReference type="ChEBI" id="CHEBI:59789"/>
        <dbReference type="ChEBI" id="CHEBI:138057"/>
        <dbReference type="ChEBI" id="CHEBI:138315"/>
        <dbReference type="EC" id="2.1.1.244"/>
    </reaction>
</comment>
<dbReference type="FunFam" id="3.40.50.150:FF:000025">
    <property type="entry name" value="N-terminal Xaa-Pro-Lys N-methyltransferase 1"/>
    <property type="match status" value="1"/>
</dbReference>
<dbReference type="Pfam" id="PF05891">
    <property type="entry name" value="Methyltransf_PK"/>
    <property type="match status" value="1"/>
</dbReference>
<evidence type="ECO:0000256" key="1">
    <source>
        <dbReference type="ARBA" id="ARBA00009059"/>
    </source>
</evidence>
<sequence length="387" mass="43908">MGEIMEQKGTERVKRHLFLAEDGSSRGGSACGALSEPVKAERRRKRGRDKEKNRWFSFGKKEREYVRRVGLNMGTAKAPILLSSRPSFCNIVAPKSGARRAFPSLPLTQMETGGLDSDGRTFKNAEEMWREEVGDGDTQKKFQWYNKGINYWQGVEATVDGVLGGFGHVNTPDIKASEDFLNTILAERFPDAGRGRHLVALDCGSGIGRITKNLLIRYFNEVDLLEPVSHFLESARVNLAPENLMVSELHKAANFYCVPLQEFTPDAERYDVIWVQWCIGHLADDDFIAFFKRAKVGLKPGGLFVLKENIARTGFVLDKEDNSITRSDSYFKELFKQCGLHIYNMKDQKEFPDELFAVKMYALTTEMPRQGNRPRPKRATNRPAIIR</sequence>
<organism evidence="13 14">
    <name type="scientific">Solanum bulbocastanum</name>
    <name type="common">Wild potato</name>
    <dbReference type="NCBI Taxonomy" id="147425"/>
    <lineage>
        <taxon>Eukaryota</taxon>
        <taxon>Viridiplantae</taxon>
        <taxon>Streptophyta</taxon>
        <taxon>Embryophyta</taxon>
        <taxon>Tracheophyta</taxon>
        <taxon>Spermatophyta</taxon>
        <taxon>Magnoliopsida</taxon>
        <taxon>eudicotyledons</taxon>
        <taxon>Gunneridae</taxon>
        <taxon>Pentapetalae</taxon>
        <taxon>asterids</taxon>
        <taxon>lamiids</taxon>
        <taxon>Solanales</taxon>
        <taxon>Solanaceae</taxon>
        <taxon>Solanoideae</taxon>
        <taxon>Solaneae</taxon>
        <taxon>Solanum</taxon>
    </lineage>
</organism>
<dbReference type="GO" id="GO:0032259">
    <property type="term" value="P:methylation"/>
    <property type="evidence" value="ECO:0007669"/>
    <property type="project" value="UniProtKB-KW"/>
</dbReference>
<dbReference type="InterPro" id="IPR008576">
    <property type="entry name" value="MeTrfase_NTM1"/>
</dbReference>
<evidence type="ECO:0000256" key="4">
    <source>
        <dbReference type="ARBA" id="ARBA00022691"/>
    </source>
</evidence>
<dbReference type="EC" id="2.1.1.244" evidence="5"/>
<proteinExistence type="inferred from homology"/>
<dbReference type="GO" id="GO:0071885">
    <property type="term" value="F:N-terminal protein N-methyltransferase activity"/>
    <property type="evidence" value="ECO:0007669"/>
    <property type="project" value="UniProtKB-EC"/>
</dbReference>
<feature type="region of interest" description="Disordered" evidence="12">
    <location>
        <begin position="24"/>
        <end position="52"/>
    </location>
</feature>
<dbReference type="AlphaFoldDB" id="A0AAN8YLC4"/>
<evidence type="ECO:0000256" key="9">
    <source>
        <dbReference type="ARBA" id="ARBA00047885"/>
    </source>
</evidence>
<dbReference type="CDD" id="cd02440">
    <property type="entry name" value="AdoMet_MTases"/>
    <property type="match status" value="1"/>
</dbReference>
<dbReference type="SUPFAM" id="SSF53335">
    <property type="entry name" value="S-adenosyl-L-methionine-dependent methyltransferases"/>
    <property type="match status" value="1"/>
</dbReference>
<dbReference type="InterPro" id="IPR029063">
    <property type="entry name" value="SAM-dependent_MTases_sf"/>
</dbReference>
<name>A0AAN8YLC4_SOLBU</name>
<keyword evidence="3" id="KW-0808">Transferase</keyword>
<evidence type="ECO:0000256" key="5">
    <source>
        <dbReference type="ARBA" id="ARBA00039112"/>
    </source>
</evidence>
<comment type="caution">
    <text evidence="13">The sequence shown here is derived from an EMBL/GenBank/DDBJ whole genome shotgun (WGS) entry which is preliminary data.</text>
</comment>
<comment type="catalytic activity">
    <reaction evidence="9">
        <text>N-terminal L-prolyl-L-prolyl-L-lysyl-[protein] + 2 S-adenosyl-L-methionine = N-terminal N,N-dimethyl-L-prolyl-L-prolyl-L-lysyl-[protein] + 2 S-adenosyl-L-homocysteine + 2 H(+)</text>
        <dbReference type="Rhea" id="RHEA:54736"/>
        <dbReference type="Rhea" id="RHEA-COMP:13787"/>
        <dbReference type="Rhea" id="RHEA-COMP:13974"/>
        <dbReference type="ChEBI" id="CHEBI:15378"/>
        <dbReference type="ChEBI" id="CHEBI:57856"/>
        <dbReference type="ChEBI" id="CHEBI:59789"/>
        <dbReference type="ChEBI" id="CHEBI:138059"/>
        <dbReference type="ChEBI" id="CHEBI:138318"/>
        <dbReference type="EC" id="2.1.1.244"/>
    </reaction>
</comment>
<evidence type="ECO:0000256" key="11">
    <source>
        <dbReference type="ARBA" id="ARBA00060050"/>
    </source>
</evidence>
<evidence type="ECO:0000256" key="8">
    <source>
        <dbReference type="ARBA" id="ARBA00047306"/>
    </source>
</evidence>
<feature type="region of interest" description="Disordered" evidence="12">
    <location>
        <begin position="368"/>
        <end position="387"/>
    </location>
</feature>
<gene>
    <name evidence="13" type="ORF">RDI58_004047</name>
</gene>
<evidence type="ECO:0000256" key="12">
    <source>
        <dbReference type="SAM" id="MobiDB-lite"/>
    </source>
</evidence>
<keyword evidence="4" id="KW-0949">S-adenosyl-L-methionine</keyword>
<accession>A0AAN8YLC4</accession>
<evidence type="ECO:0000256" key="10">
    <source>
        <dbReference type="ARBA" id="ARBA00048167"/>
    </source>
</evidence>
<evidence type="ECO:0000256" key="6">
    <source>
        <dbReference type="ARBA" id="ARBA00039449"/>
    </source>
</evidence>
<evidence type="ECO:0000256" key="3">
    <source>
        <dbReference type="ARBA" id="ARBA00022679"/>
    </source>
</evidence>
<dbReference type="Proteomes" id="UP001371456">
    <property type="component" value="Unassembled WGS sequence"/>
</dbReference>
<evidence type="ECO:0000256" key="2">
    <source>
        <dbReference type="ARBA" id="ARBA00022603"/>
    </source>
</evidence>